<reference evidence="2" key="1">
    <citation type="submission" date="2006-10" db="EMBL/GenBank/DDBJ databases">
        <authorList>
            <person name="Heidelberg J."/>
            <person name="Sebastian Y."/>
        </authorList>
    </citation>
    <scope>NUCLEOTIDE SEQUENCE [LARGE SCALE GENOMIC DNA]</scope>
    <source>
        <strain evidence="2">EX25</strain>
    </source>
</reference>
<dbReference type="EMBL" id="DS267825">
    <property type="protein sequence ID" value="EDN56842.1"/>
    <property type="molecule type" value="Genomic_DNA"/>
</dbReference>
<protein>
    <submittedName>
        <fullName evidence="1">Uncharacterized protein</fullName>
    </submittedName>
</protein>
<keyword evidence="2" id="KW-1185">Reference proteome</keyword>
<evidence type="ECO:0000313" key="1">
    <source>
        <dbReference type="EMBL" id="EDN56842.1"/>
    </source>
</evidence>
<evidence type="ECO:0000313" key="2">
    <source>
        <dbReference type="Proteomes" id="UP000242664"/>
    </source>
</evidence>
<accession>A0ABM9WU45</accession>
<organism evidence="1 2">
    <name type="scientific">Vibrio antiquarius (strain Ex25)</name>
    <dbReference type="NCBI Taxonomy" id="150340"/>
    <lineage>
        <taxon>Bacteria</taxon>
        <taxon>Pseudomonadati</taxon>
        <taxon>Pseudomonadota</taxon>
        <taxon>Gammaproteobacteria</taxon>
        <taxon>Vibrionales</taxon>
        <taxon>Vibrionaceae</taxon>
        <taxon>Vibrio</taxon>
        <taxon>Vibrio diabolicus subgroup</taxon>
    </lineage>
</organism>
<proteinExistence type="predicted"/>
<name>A0ABM9WU45_VIBAE</name>
<sequence length="182" mass="18896">MSTSLSGIQVRIEAATSPSGTAKTRTPIACISAITSSWRGFARVITTRVSSGLFRAFATFSRFSFNGFSKSITPFAPGPTTSFSMYISGALRKLPFSPAASTASAFDCPIAVMRVPSIGSTAISTSSPPIPTCSPMYSIGASSISPSPMTISPLISVLFSRVRITSTAAPSAAFLSPRPSHL</sequence>
<dbReference type="Proteomes" id="UP000242664">
    <property type="component" value="Unassembled WGS sequence"/>
</dbReference>
<gene>
    <name evidence="1" type="ORF">VEx25_0188</name>
</gene>